<protein>
    <submittedName>
        <fullName evidence="1">Uncharacterized protein</fullName>
    </submittedName>
</protein>
<dbReference type="EMBL" id="KB445570">
    <property type="protein sequence ID" value="EMD95562.1"/>
    <property type="molecule type" value="Genomic_DNA"/>
</dbReference>
<evidence type="ECO:0000313" key="1">
    <source>
        <dbReference type="EMBL" id="EMD95562.1"/>
    </source>
</evidence>
<keyword evidence="2" id="KW-1185">Reference proteome</keyword>
<name>M2V6C4_COCH5</name>
<proteinExistence type="predicted"/>
<dbReference type="AlphaFoldDB" id="M2V6C4"/>
<dbReference type="Proteomes" id="UP000016936">
    <property type="component" value="Unassembled WGS sequence"/>
</dbReference>
<gene>
    <name evidence="1" type="ORF">COCHEDRAFT_17105</name>
</gene>
<dbReference type="HOGENOM" id="CLU_1981432_0_0_1"/>
<evidence type="ECO:0000313" key="2">
    <source>
        <dbReference type="Proteomes" id="UP000016936"/>
    </source>
</evidence>
<organism evidence="1 2">
    <name type="scientific">Cochliobolus heterostrophus (strain C5 / ATCC 48332 / race O)</name>
    <name type="common">Southern corn leaf blight fungus</name>
    <name type="synonym">Bipolaris maydis</name>
    <dbReference type="NCBI Taxonomy" id="701091"/>
    <lineage>
        <taxon>Eukaryota</taxon>
        <taxon>Fungi</taxon>
        <taxon>Dikarya</taxon>
        <taxon>Ascomycota</taxon>
        <taxon>Pezizomycotina</taxon>
        <taxon>Dothideomycetes</taxon>
        <taxon>Pleosporomycetidae</taxon>
        <taxon>Pleosporales</taxon>
        <taxon>Pleosporineae</taxon>
        <taxon>Pleosporaceae</taxon>
        <taxon>Bipolaris</taxon>
    </lineage>
</organism>
<reference evidence="2" key="2">
    <citation type="journal article" date="2013" name="PLoS Genet.">
        <title>Comparative genome structure, secondary metabolite, and effector coding capacity across Cochliobolus pathogens.</title>
        <authorList>
            <person name="Condon B.J."/>
            <person name="Leng Y."/>
            <person name="Wu D."/>
            <person name="Bushley K.E."/>
            <person name="Ohm R.A."/>
            <person name="Otillar R."/>
            <person name="Martin J."/>
            <person name="Schackwitz W."/>
            <person name="Grimwood J."/>
            <person name="MohdZainudin N."/>
            <person name="Xue C."/>
            <person name="Wang R."/>
            <person name="Manning V.A."/>
            <person name="Dhillon B."/>
            <person name="Tu Z.J."/>
            <person name="Steffenson B.J."/>
            <person name="Salamov A."/>
            <person name="Sun H."/>
            <person name="Lowry S."/>
            <person name="LaButti K."/>
            <person name="Han J."/>
            <person name="Copeland A."/>
            <person name="Lindquist E."/>
            <person name="Barry K."/>
            <person name="Schmutz J."/>
            <person name="Baker S.E."/>
            <person name="Ciuffetti L.M."/>
            <person name="Grigoriev I.V."/>
            <person name="Zhong S."/>
            <person name="Turgeon B.G."/>
        </authorList>
    </citation>
    <scope>NUCLEOTIDE SEQUENCE [LARGE SCALE GENOMIC DNA]</scope>
    <source>
        <strain evidence="2">C5 / ATCC 48332 / race O</strain>
    </source>
</reference>
<reference evidence="1 2" key="1">
    <citation type="journal article" date="2012" name="PLoS Pathog.">
        <title>Diverse lifestyles and strategies of plant pathogenesis encoded in the genomes of eighteen Dothideomycetes fungi.</title>
        <authorList>
            <person name="Ohm R.A."/>
            <person name="Feau N."/>
            <person name="Henrissat B."/>
            <person name="Schoch C.L."/>
            <person name="Horwitz B.A."/>
            <person name="Barry K.W."/>
            <person name="Condon B.J."/>
            <person name="Copeland A.C."/>
            <person name="Dhillon B."/>
            <person name="Glaser F."/>
            <person name="Hesse C.N."/>
            <person name="Kosti I."/>
            <person name="LaButti K."/>
            <person name="Lindquist E.A."/>
            <person name="Lucas S."/>
            <person name="Salamov A.A."/>
            <person name="Bradshaw R.E."/>
            <person name="Ciuffetti L."/>
            <person name="Hamelin R.C."/>
            <person name="Kema G.H.J."/>
            <person name="Lawrence C."/>
            <person name="Scott J.A."/>
            <person name="Spatafora J.W."/>
            <person name="Turgeon B.G."/>
            <person name="de Wit P.J.G.M."/>
            <person name="Zhong S."/>
            <person name="Goodwin S.B."/>
            <person name="Grigoriev I.V."/>
        </authorList>
    </citation>
    <scope>NUCLEOTIDE SEQUENCE [LARGE SCALE GENOMIC DNA]</scope>
    <source>
        <strain evidence="2">C5 / ATCC 48332 / race O</strain>
    </source>
</reference>
<sequence>MRAQYWVRAPPLGCLAKQENTEQTGSLYAHQTNSEAYREGVQTSISISTETPTPLHFHNPVASWCRVAARLNTILRCISDREAAKDASQATDVRVWHRQRPSQLNGNADVLAHGHLLVNSPLKALATAITSG</sequence>
<accession>M2V6C4</accession>